<dbReference type="OrthoDB" id="10642644at2759"/>
<comment type="caution">
    <text evidence="2">The sequence shown here is derived from an EMBL/GenBank/DDBJ whole genome shotgun (WGS) entry which is preliminary data.</text>
</comment>
<name>A0A9P1M4H9_9DINO</name>
<proteinExistence type="inferred from homology"/>
<dbReference type="PANTHER" id="PTHR16166">
    <property type="entry name" value="VACUOLAR PROTEIN SORTING-ASSOCIATED PROTEIN VPS13"/>
    <property type="match status" value="1"/>
</dbReference>
<dbReference type="EMBL" id="CAMXCT020006829">
    <property type="protein sequence ID" value="CAL1174111.1"/>
    <property type="molecule type" value="Genomic_DNA"/>
</dbReference>
<dbReference type="AlphaFoldDB" id="A0A9P1M4H9"/>
<dbReference type="InterPro" id="IPR026847">
    <property type="entry name" value="VPS13"/>
</dbReference>
<sequence>MTTLQGHYSKQFMKELMWFVGRLEVLGMPSSLCGSICWNCKEGVLCAPYKATSPEDFLEKCLVGIFDCGRNSFFECCNSTSKATGAASQGCRLCLPQDFRQPPGGPKTCSCFGSVQLGIRGLWSQPVKGYRSAGLRGCAKGTTQGVVGCLGGITLGCLDVTRETSASLRDAASRTDSDARLRPPRPLYGVARAMQPFDQRDAELKAQLVLLDPSLASMSLLECKRDDAGDLIAAATDAHFLYLCNGKLTKVRWEDIVEVEVSEKAICIQRATGKLCLEDDEQRCRIAAQLLGACLGADQ</sequence>
<dbReference type="GO" id="GO:0006623">
    <property type="term" value="P:protein targeting to vacuole"/>
    <property type="evidence" value="ECO:0007669"/>
    <property type="project" value="TreeGrafter"/>
</dbReference>
<evidence type="ECO:0000256" key="1">
    <source>
        <dbReference type="ARBA" id="ARBA00006545"/>
    </source>
</evidence>
<evidence type="ECO:0000313" key="2">
    <source>
        <dbReference type="EMBL" id="CAI4020736.1"/>
    </source>
</evidence>
<reference evidence="3 4" key="2">
    <citation type="submission" date="2024-05" db="EMBL/GenBank/DDBJ databases">
        <authorList>
            <person name="Chen Y."/>
            <person name="Shah S."/>
            <person name="Dougan E. K."/>
            <person name="Thang M."/>
            <person name="Chan C."/>
        </authorList>
    </citation>
    <scope>NUCLEOTIDE SEQUENCE [LARGE SCALE GENOMIC DNA]</scope>
</reference>
<dbReference type="EMBL" id="CAMXCT030006829">
    <property type="protein sequence ID" value="CAL4808048.1"/>
    <property type="molecule type" value="Genomic_DNA"/>
</dbReference>
<reference evidence="2" key="1">
    <citation type="submission" date="2022-10" db="EMBL/GenBank/DDBJ databases">
        <authorList>
            <person name="Chen Y."/>
            <person name="Dougan E. K."/>
            <person name="Chan C."/>
            <person name="Rhodes N."/>
            <person name="Thang M."/>
        </authorList>
    </citation>
    <scope>NUCLEOTIDE SEQUENCE</scope>
</reference>
<accession>A0A9P1M4H9</accession>
<dbReference type="EMBL" id="CAMXCT010006829">
    <property type="protein sequence ID" value="CAI4020736.1"/>
    <property type="molecule type" value="Genomic_DNA"/>
</dbReference>
<dbReference type="GO" id="GO:0045053">
    <property type="term" value="P:protein retention in Golgi apparatus"/>
    <property type="evidence" value="ECO:0007669"/>
    <property type="project" value="TreeGrafter"/>
</dbReference>
<comment type="similarity">
    <text evidence="1">Belongs to the VPS13 family.</text>
</comment>
<protein>
    <submittedName>
        <fullName evidence="2">Uncharacterized protein</fullName>
    </submittedName>
</protein>
<organism evidence="2">
    <name type="scientific">Cladocopium goreaui</name>
    <dbReference type="NCBI Taxonomy" id="2562237"/>
    <lineage>
        <taxon>Eukaryota</taxon>
        <taxon>Sar</taxon>
        <taxon>Alveolata</taxon>
        <taxon>Dinophyceae</taxon>
        <taxon>Suessiales</taxon>
        <taxon>Symbiodiniaceae</taxon>
        <taxon>Cladocopium</taxon>
    </lineage>
</organism>
<evidence type="ECO:0000313" key="4">
    <source>
        <dbReference type="Proteomes" id="UP001152797"/>
    </source>
</evidence>
<evidence type="ECO:0000313" key="3">
    <source>
        <dbReference type="EMBL" id="CAL4808048.1"/>
    </source>
</evidence>
<dbReference type="Proteomes" id="UP001152797">
    <property type="component" value="Unassembled WGS sequence"/>
</dbReference>
<keyword evidence="4" id="KW-1185">Reference proteome</keyword>
<gene>
    <name evidence="2" type="ORF">C1SCF055_LOCUS45126</name>
</gene>
<dbReference type="PANTHER" id="PTHR16166:SF93">
    <property type="entry name" value="INTERMEMBRANE LIPID TRANSFER PROTEIN VPS13"/>
    <property type="match status" value="1"/>
</dbReference>